<accession>A0A7W8J977</accession>
<gene>
    <name evidence="2" type="ORF">HDF10_001609</name>
</gene>
<evidence type="ECO:0000313" key="3">
    <source>
        <dbReference type="Proteomes" id="UP000569092"/>
    </source>
</evidence>
<sequence length="132" mass="14658">MDEKIETAIALLEEEAAKSDKPPAMVVMAPDMGESILGNRAGFLRLAIAAVRASQGESQNLDSQPWVCHEDADWQIKGLSFDEYAHMHLPEKLTPWKERRQKILGILVVAFVAGCLAIGFGTILHWIFGRSR</sequence>
<feature type="transmembrane region" description="Helical" evidence="1">
    <location>
        <begin position="103"/>
        <end position="128"/>
    </location>
</feature>
<keyword evidence="1" id="KW-0812">Transmembrane</keyword>
<proteinExistence type="predicted"/>
<protein>
    <recommendedName>
        <fullName evidence="4">Transmembrane protein</fullName>
    </recommendedName>
</protein>
<name>A0A7W8J977_9BACT</name>
<comment type="caution">
    <text evidence="2">The sequence shown here is derived from an EMBL/GenBank/DDBJ whole genome shotgun (WGS) entry which is preliminary data.</text>
</comment>
<evidence type="ECO:0000313" key="2">
    <source>
        <dbReference type="EMBL" id="MBB5343634.1"/>
    </source>
</evidence>
<dbReference type="Proteomes" id="UP000569092">
    <property type="component" value="Unassembled WGS sequence"/>
</dbReference>
<evidence type="ECO:0000256" key="1">
    <source>
        <dbReference type="SAM" id="Phobius"/>
    </source>
</evidence>
<reference evidence="2 3" key="1">
    <citation type="submission" date="2020-08" db="EMBL/GenBank/DDBJ databases">
        <title>Genomic Encyclopedia of Type Strains, Phase IV (KMG-V): Genome sequencing to study the core and pangenomes of soil and plant-associated prokaryotes.</title>
        <authorList>
            <person name="Whitman W."/>
        </authorList>
    </citation>
    <scope>NUCLEOTIDE SEQUENCE [LARGE SCALE GENOMIC DNA]</scope>
    <source>
        <strain evidence="2 3">M8US30</strain>
    </source>
</reference>
<keyword evidence="1" id="KW-1133">Transmembrane helix</keyword>
<evidence type="ECO:0008006" key="4">
    <source>
        <dbReference type="Google" id="ProtNLM"/>
    </source>
</evidence>
<dbReference type="AlphaFoldDB" id="A0A7W8J977"/>
<organism evidence="2 3">
    <name type="scientific">Tunturiibacter lichenicola</name>
    <dbReference type="NCBI Taxonomy" id="2051959"/>
    <lineage>
        <taxon>Bacteria</taxon>
        <taxon>Pseudomonadati</taxon>
        <taxon>Acidobacteriota</taxon>
        <taxon>Terriglobia</taxon>
        <taxon>Terriglobales</taxon>
        <taxon>Acidobacteriaceae</taxon>
        <taxon>Tunturiibacter</taxon>
    </lineage>
</organism>
<keyword evidence="1" id="KW-0472">Membrane</keyword>
<dbReference type="EMBL" id="JACHDZ010000002">
    <property type="protein sequence ID" value="MBB5343634.1"/>
    <property type="molecule type" value="Genomic_DNA"/>
</dbReference>